<keyword evidence="6 8" id="KW-1133">Transmembrane helix</keyword>
<feature type="transmembrane region" description="Helical" evidence="8">
    <location>
        <begin position="368"/>
        <end position="388"/>
    </location>
</feature>
<dbReference type="Pfam" id="PF12698">
    <property type="entry name" value="ABC2_membrane_3"/>
    <property type="match status" value="1"/>
</dbReference>
<evidence type="ECO:0000256" key="7">
    <source>
        <dbReference type="ARBA" id="ARBA00023136"/>
    </source>
</evidence>
<feature type="transmembrane region" description="Helical" evidence="8">
    <location>
        <begin position="207"/>
        <end position="225"/>
    </location>
</feature>
<name>A0A938BSC2_UNCW3</name>
<feature type="transmembrane region" description="Helical" evidence="8">
    <location>
        <begin position="311"/>
        <end position="332"/>
    </location>
</feature>
<evidence type="ECO:0000313" key="10">
    <source>
        <dbReference type="EMBL" id="MBM3330402.1"/>
    </source>
</evidence>
<gene>
    <name evidence="10" type="ORF">FJY68_00965</name>
</gene>
<dbReference type="GO" id="GO:0005886">
    <property type="term" value="C:plasma membrane"/>
    <property type="evidence" value="ECO:0007669"/>
    <property type="project" value="UniProtKB-SubCell"/>
</dbReference>
<evidence type="ECO:0000256" key="3">
    <source>
        <dbReference type="ARBA" id="ARBA00022448"/>
    </source>
</evidence>
<evidence type="ECO:0000256" key="8">
    <source>
        <dbReference type="SAM" id="Phobius"/>
    </source>
</evidence>
<sequence>MRPTLAIAAKDLKQILLDRRSAIFLVLMPVVFTAFLGIAFRWPGHEDPRPEVGVCDLDSTELSGLVTSQLESGGLVQVEELGRAAASKVDDLIRRGRYDLVLVVRAGYAESAAAGPALEAVCDRSEPKAQAALQAVEAVAARLAVSARVGKLVAGQVGAGASAEEMAVRASAGWQEPAFAIRREAFGPAPAKRRAVPRGFAQSSPGTLVQFAIFGMMTASLLLVLERRSRTLGRMLSAPVSRFQVIAGHVLAMFTVTFLQGILLIGLGQFAFKVDYLSAPAGVLVVLAALSLWVASLGLCIGVIARTQEQVSMFSMLAMFLFAAGGGAWFPLEITGRVFSFVGHLLPSAWAMDGFQNVVLRGQGFGSALVPALVITGYAALFFTVAVWRFRAE</sequence>
<feature type="transmembrane region" description="Helical" evidence="8">
    <location>
        <begin position="246"/>
        <end position="272"/>
    </location>
</feature>
<reference evidence="10" key="1">
    <citation type="submission" date="2019-03" db="EMBL/GenBank/DDBJ databases">
        <title>Lake Tanganyika Metagenome-Assembled Genomes (MAGs).</title>
        <authorList>
            <person name="Tran P."/>
        </authorList>
    </citation>
    <scope>NUCLEOTIDE SEQUENCE</scope>
    <source>
        <strain evidence="10">K_DeepCast_150m_m2_040</strain>
    </source>
</reference>
<evidence type="ECO:0000256" key="6">
    <source>
        <dbReference type="ARBA" id="ARBA00022989"/>
    </source>
</evidence>
<keyword evidence="7 8" id="KW-0472">Membrane</keyword>
<evidence type="ECO:0000259" key="9">
    <source>
        <dbReference type="PROSITE" id="PS51012"/>
    </source>
</evidence>
<evidence type="ECO:0000256" key="4">
    <source>
        <dbReference type="ARBA" id="ARBA00022475"/>
    </source>
</evidence>
<dbReference type="InterPro" id="IPR013525">
    <property type="entry name" value="ABC2_TM"/>
</dbReference>
<dbReference type="Proteomes" id="UP000779900">
    <property type="component" value="Unassembled WGS sequence"/>
</dbReference>
<keyword evidence="3" id="KW-0813">Transport</keyword>
<comment type="similarity">
    <text evidence="2">Belongs to the ABC-2 integral membrane protein family.</text>
</comment>
<dbReference type="PANTHER" id="PTHR30294">
    <property type="entry name" value="MEMBRANE COMPONENT OF ABC TRANSPORTER YHHJ-RELATED"/>
    <property type="match status" value="1"/>
</dbReference>
<evidence type="ECO:0000313" key="11">
    <source>
        <dbReference type="Proteomes" id="UP000779900"/>
    </source>
</evidence>
<protein>
    <submittedName>
        <fullName evidence="10">ABC transporter permease</fullName>
    </submittedName>
</protein>
<comment type="caution">
    <text evidence="10">The sequence shown here is derived from an EMBL/GenBank/DDBJ whole genome shotgun (WGS) entry which is preliminary data.</text>
</comment>
<comment type="subcellular location">
    <subcellularLocation>
        <location evidence="1">Cell membrane</location>
        <topology evidence="1">Multi-pass membrane protein</topology>
    </subcellularLocation>
</comment>
<evidence type="ECO:0000256" key="2">
    <source>
        <dbReference type="ARBA" id="ARBA00007783"/>
    </source>
</evidence>
<dbReference type="GO" id="GO:0140359">
    <property type="term" value="F:ABC-type transporter activity"/>
    <property type="evidence" value="ECO:0007669"/>
    <property type="project" value="InterPro"/>
</dbReference>
<feature type="domain" description="ABC transmembrane type-2" evidence="9">
    <location>
        <begin position="168"/>
        <end position="393"/>
    </location>
</feature>
<feature type="transmembrane region" description="Helical" evidence="8">
    <location>
        <begin position="284"/>
        <end position="304"/>
    </location>
</feature>
<feature type="transmembrane region" description="Helical" evidence="8">
    <location>
        <begin position="21"/>
        <end position="42"/>
    </location>
</feature>
<dbReference type="AlphaFoldDB" id="A0A938BSC2"/>
<keyword evidence="4" id="KW-1003">Cell membrane</keyword>
<organism evidence="10 11">
    <name type="scientific">candidate division WOR-3 bacterium</name>
    <dbReference type="NCBI Taxonomy" id="2052148"/>
    <lineage>
        <taxon>Bacteria</taxon>
        <taxon>Bacteria division WOR-3</taxon>
    </lineage>
</organism>
<dbReference type="PANTHER" id="PTHR30294:SF38">
    <property type="entry name" value="TRANSPORT PERMEASE PROTEIN"/>
    <property type="match status" value="1"/>
</dbReference>
<evidence type="ECO:0000256" key="5">
    <source>
        <dbReference type="ARBA" id="ARBA00022692"/>
    </source>
</evidence>
<dbReference type="InterPro" id="IPR047817">
    <property type="entry name" value="ABC2_TM_bact-type"/>
</dbReference>
<dbReference type="PROSITE" id="PS51012">
    <property type="entry name" value="ABC_TM2"/>
    <property type="match status" value="1"/>
</dbReference>
<accession>A0A938BSC2</accession>
<proteinExistence type="inferred from homology"/>
<keyword evidence="5 8" id="KW-0812">Transmembrane</keyword>
<dbReference type="EMBL" id="VGIR01000003">
    <property type="protein sequence ID" value="MBM3330402.1"/>
    <property type="molecule type" value="Genomic_DNA"/>
</dbReference>
<evidence type="ECO:0000256" key="1">
    <source>
        <dbReference type="ARBA" id="ARBA00004651"/>
    </source>
</evidence>
<dbReference type="InterPro" id="IPR051449">
    <property type="entry name" value="ABC-2_transporter_component"/>
</dbReference>